<dbReference type="AlphaFoldDB" id="A0A7V2ZK95"/>
<proteinExistence type="predicted"/>
<dbReference type="InterPro" id="IPR035965">
    <property type="entry name" value="PAS-like_dom_sf"/>
</dbReference>
<dbReference type="SUPFAM" id="SSF47384">
    <property type="entry name" value="Homodimeric domain of signal transducing histidine kinase"/>
    <property type="match status" value="1"/>
</dbReference>
<dbReference type="SUPFAM" id="SSF55785">
    <property type="entry name" value="PYP-like sensor domain (PAS domain)"/>
    <property type="match status" value="2"/>
</dbReference>
<keyword evidence="7" id="KW-0418">Kinase</keyword>
<dbReference type="InterPro" id="IPR036097">
    <property type="entry name" value="HisK_dim/P_sf"/>
</dbReference>
<dbReference type="Gene3D" id="3.30.450.20">
    <property type="entry name" value="PAS domain"/>
    <property type="match status" value="2"/>
</dbReference>
<dbReference type="GO" id="GO:0000155">
    <property type="term" value="F:phosphorelay sensor kinase activity"/>
    <property type="evidence" value="ECO:0007669"/>
    <property type="project" value="InterPro"/>
</dbReference>
<dbReference type="InterPro" id="IPR036890">
    <property type="entry name" value="HATPase_C_sf"/>
</dbReference>
<evidence type="ECO:0000256" key="2">
    <source>
        <dbReference type="ARBA" id="ARBA00012438"/>
    </source>
</evidence>
<accession>A0A7V2ZK95</accession>
<comment type="caution">
    <text evidence="7">The sequence shown here is derived from an EMBL/GenBank/DDBJ whole genome shotgun (WGS) entry which is preliminary data.</text>
</comment>
<dbReference type="PROSITE" id="PS50109">
    <property type="entry name" value="HIS_KIN"/>
    <property type="match status" value="1"/>
</dbReference>
<dbReference type="SMART" id="SM00091">
    <property type="entry name" value="PAS"/>
    <property type="match status" value="2"/>
</dbReference>
<dbReference type="RefSeq" id="WP_304147637.1">
    <property type="nucleotide sequence ID" value="NZ_JAOAIE010000109.1"/>
</dbReference>
<dbReference type="InterPro" id="IPR004358">
    <property type="entry name" value="Sig_transdc_His_kin-like_C"/>
</dbReference>
<sequence length="473" mass="53493">MSKLSFDFSLFDNFPDMFFLVDSHGKIVKMNNVAIGNLKQHSDDTEIFFDFIELCDRNHSEKIFKEVLKDSSPQELETRLFINRNFINVKITIIPLKDISVENNLAIINVRDISEEKRKETELIRFFNVAENSVNPIEITDLNGKIIYVNRAFEVASGYSKEELIGKNPRVFGSGKLPSSFWDKMWATISSGKVWVGEVENRKKNGEPFYTQLLISPILEKDGKVSGYFAIHRDLTEKRTLERQLIHTQKMESIGTLAAGIAHEVGNPLASISALVQVAQRSSKDPFVNEKLSLVKSQITRISKIIRDLVDFSRPSNYELELTDVNKVIIEAVEITRVGTKAKDITFETNLSDSIPMLPLIADQIQQVFLNILLNAVDAISEKKEKHNEKISVTSEADSDWLTITFVDSGPGIKEENLNKIFEPFFTTKKEGKGTGLGLWVSYGIVKSFQGDIKVKSKLNEGTTFIIKLPIHN</sequence>
<dbReference type="EC" id="2.7.13.3" evidence="2"/>
<dbReference type="Pfam" id="PF02518">
    <property type="entry name" value="HATPase_c"/>
    <property type="match status" value="1"/>
</dbReference>
<dbReference type="PRINTS" id="PR00344">
    <property type="entry name" value="BCTRLSENSOR"/>
</dbReference>
<organism evidence="7">
    <name type="scientific">Ignavibacterium album</name>
    <dbReference type="NCBI Taxonomy" id="591197"/>
    <lineage>
        <taxon>Bacteria</taxon>
        <taxon>Pseudomonadati</taxon>
        <taxon>Ignavibacteriota</taxon>
        <taxon>Ignavibacteria</taxon>
        <taxon>Ignavibacteriales</taxon>
        <taxon>Ignavibacteriaceae</taxon>
        <taxon>Ignavibacterium</taxon>
    </lineage>
</organism>
<dbReference type="SUPFAM" id="SSF55874">
    <property type="entry name" value="ATPase domain of HSP90 chaperone/DNA topoisomerase II/histidine kinase"/>
    <property type="match status" value="1"/>
</dbReference>
<feature type="domain" description="PAS" evidence="5">
    <location>
        <begin position="119"/>
        <end position="168"/>
    </location>
</feature>
<feature type="domain" description="PAC" evidence="6">
    <location>
        <begin position="195"/>
        <end position="247"/>
    </location>
</feature>
<dbReference type="Pfam" id="PF13426">
    <property type="entry name" value="PAS_9"/>
    <property type="match status" value="2"/>
</dbReference>
<dbReference type="CDD" id="cd00130">
    <property type="entry name" value="PAS"/>
    <property type="match status" value="1"/>
</dbReference>
<evidence type="ECO:0000313" key="7">
    <source>
        <dbReference type="EMBL" id="HFI91569.1"/>
    </source>
</evidence>
<dbReference type="InterPro" id="IPR001610">
    <property type="entry name" value="PAC"/>
</dbReference>
<dbReference type="PANTHER" id="PTHR43065">
    <property type="entry name" value="SENSOR HISTIDINE KINASE"/>
    <property type="match status" value="1"/>
</dbReference>
<evidence type="ECO:0000259" key="5">
    <source>
        <dbReference type="PROSITE" id="PS50112"/>
    </source>
</evidence>
<evidence type="ECO:0000256" key="1">
    <source>
        <dbReference type="ARBA" id="ARBA00000085"/>
    </source>
</evidence>
<dbReference type="InterPro" id="IPR003594">
    <property type="entry name" value="HATPase_dom"/>
</dbReference>
<dbReference type="PROSITE" id="PS50113">
    <property type="entry name" value="PAC"/>
    <property type="match status" value="1"/>
</dbReference>
<dbReference type="PANTHER" id="PTHR43065:SF42">
    <property type="entry name" value="TWO-COMPONENT SENSOR PPRA"/>
    <property type="match status" value="1"/>
</dbReference>
<dbReference type="PROSITE" id="PS50112">
    <property type="entry name" value="PAS"/>
    <property type="match status" value="1"/>
</dbReference>
<keyword evidence="3" id="KW-0597">Phosphoprotein</keyword>
<dbReference type="InterPro" id="IPR000700">
    <property type="entry name" value="PAS-assoc_C"/>
</dbReference>
<comment type="catalytic activity">
    <reaction evidence="1">
        <text>ATP + protein L-histidine = ADP + protein N-phospho-L-histidine.</text>
        <dbReference type="EC" id="2.7.13.3"/>
    </reaction>
</comment>
<dbReference type="Gene3D" id="1.10.287.130">
    <property type="match status" value="1"/>
</dbReference>
<dbReference type="SMART" id="SM00388">
    <property type="entry name" value="HisKA"/>
    <property type="match status" value="1"/>
</dbReference>
<protein>
    <recommendedName>
        <fullName evidence="2">histidine kinase</fullName>
        <ecNumber evidence="2">2.7.13.3</ecNumber>
    </recommendedName>
</protein>
<gene>
    <name evidence="7" type="ORF">ENS31_08600</name>
</gene>
<name>A0A7V2ZK95_9BACT</name>
<dbReference type="EMBL" id="DSUJ01000008">
    <property type="protein sequence ID" value="HFI91569.1"/>
    <property type="molecule type" value="Genomic_DNA"/>
</dbReference>
<dbReference type="SMART" id="SM00086">
    <property type="entry name" value="PAC"/>
    <property type="match status" value="1"/>
</dbReference>
<reference evidence="7" key="1">
    <citation type="journal article" date="2020" name="mSystems">
        <title>Genome- and Community-Level Interaction Insights into Carbon Utilization and Element Cycling Functions of Hydrothermarchaeota in Hydrothermal Sediment.</title>
        <authorList>
            <person name="Zhou Z."/>
            <person name="Liu Y."/>
            <person name="Xu W."/>
            <person name="Pan J."/>
            <person name="Luo Z.H."/>
            <person name="Li M."/>
        </authorList>
    </citation>
    <scope>NUCLEOTIDE SEQUENCE [LARGE SCALE GENOMIC DNA]</scope>
    <source>
        <strain evidence="7">SpSt-479</strain>
    </source>
</reference>
<dbReference type="InterPro" id="IPR000014">
    <property type="entry name" value="PAS"/>
</dbReference>
<dbReference type="Gene3D" id="3.30.565.10">
    <property type="entry name" value="Histidine kinase-like ATPase, C-terminal domain"/>
    <property type="match status" value="1"/>
</dbReference>
<feature type="domain" description="Histidine kinase" evidence="4">
    <location>
        <begin position="260"/>
        <end position="473"/>
    </location>
</feature>
<evidence type="ECO:0000259" key="4">
    <source>
        <dbReference type="PROSITE" id="PS50109"/>
    </source>
</evidence>
<dbReference type="InterPro" id="IPR003661">
    <property type="entry name" value="HisK_dim/P_dom"/>
</dbReference>
<evidence type="ECO:0000256" key="3">
    <source>
        <dbReference type="ARBA" id="ARBA00022553"/>
    </source>
</evidence>
<dbReference type="NCBIfam" id="TIGR00229">
    <property type="entry name" value="sensory_box"/>
    <property type="match status" value="2"/>
</dbReference>
<dbReference type="Pfam" id="PF00512">
    <property type="entry name" value="HisKA"/>
    <property type="match status" value="1"/>
</dbReference>
<dbReference type="InterPro" id="IPR005467">
    <property type="entry name" value="His_kinase_dom"/>
</dbReference>
<evidence type="ECO:0000259" key="6">
    <source>
        <dbReference type="PROSITE" id="PS50113"/>
    </source>
</evidence>
<dbReference type="CDD" id="cd00082">
    <property type="entry name" value="HisKA"/>
    <property type="match status" value="1"/>
</dbReference>
<keyword evidence="7" id="KW-0808">Transferase</keyword>
<dbReference type="SMART" id="SM00387">
    <property type="entry name" value="HATPase_c"/>
    <property type="match status" value="1"/>
</dbReference>